<protein>
    <submittedName>
        <fullName evidence="2">Uncharacterized protein</fullName>
    </submittedName>
</protein>
<reference evidence="3" key="1">
    <citation type="submission" date="2018-02" db="EMBL/GenBank/DDBJ databases">
        <authorList>
            <person name="Hausmann B."/>
        </authorList>
    </citation>
    <scope>NUCLEOTIDE SEQUENCE [LARGE SCALE GENOMIC DNA]</scope>
    <source>
        <strain evidence="3">Peat soil MAG SbA5</strain>
    </source>
</reference>
<feature type="region of interest" description="Disordered" evidence="1">
    <location>
        <begin position="1"/>
        <end position="27"/>
    </location>
</feature>
<gene>
    <name evidence="2" type="ORF">SBA5_290168</name>
</gene>
<name>A0A2N9LB99_9BACT</name>
<dbReference type="AlphaFoldDB" id="A0A2N9LB99"/>
<sequence length="69" mass="7124">MRSKCARRLARGGEESERGPGAIRSTNDAFKSGAGICGGRGIGGDRIELDGMNAGARDALICDLLDFGP</sequence>
<dbReference type="EMBL" id="OKRB01000085">
    <property type="protein sequence ID" value="SPE20314.1"/>
    <property type="molecule type" value="Genomic_DNA"/>
</dbReference>
<dbReference type="Proteomes" id="UP000239735">
    <property type="component" value="Unassembled WGS sequence"/>
</dbReference>
<evidence type="ECO:0000256" key="1">
    <source>
        <dbReference type="SAM" id="MobiDB-lite"/>
    </source>
</evidence>
<accession>A0A2N9LB99</accession>
<proteinExistence type="predicted"/>
<organism evidence="2 3">
    <name type="scientific">Candidatus Sulfuritelmatomonas gaucii</name>
    <dbReference type="NCBI Taxonomy" id="2043161"/>
    <lineage>
        <taxon>Bacteria</taxon>
        <taxon>Pseudomonadati</taxon>
        <taxon>Acidobacteriota</taxon>
        <taxon>Terriglobia</taxon>
        <taxon>Terriglobales</taxon>
        <taxon>Acidobacteriaceae</taxon>
        <taxon>Candidatus Sulfuritelmatomonas</taxon>
    </lineage>
</organism>
<evidence type="ECO:0000313" key="2">
    <source>
        <dbReference type="EMBL" id="SPE20314.1"/>
    </source>
</evidence>
<feature type="compositionally biased region" description="Basic residues" evidence="1">
    <location>
        <begin position="1"/>
        <end position="10"/>
    </location>
</feature>
<evidence type="ECO:0000313" key="3">
    <source>
        <dbReference type="Proteomes" id="UP000239735"/>
    </source>
</evidence>